<evidence type="ECO:0000256" key="1">
    <source>
        <dbReference type="SAM" id="Phobius"/>
    </source>
</evidence>
<proteinExistence type="predicted"/>
<sequence length="119" mass="12989">MGFAAASGVELPEAESEMVPAIADLGSSSSKSANSSTEGLGKSDFRLHGNLGIELQAREWGMCEKQSPSEEYKSFLSLLEYKELGFKRKGSSRDLKFLCVLAAIAFLTVRFLWSFDLSP</sequence>
<feature type="transmembrane region" description="Helical" evidence="1">
    <location>
        <begin position="95"/>
        <end position="113"/>
    </location>
</feature>
<name>A0A1L9QRS1_9CYAN</name>
<evidence type="ECO:0000313" key="2">
    <source>
        <dbReference type="EMBL" id="OJJ25349.1"/>
    </source>
</evidence>
<gene>
    <name evidence="2" type="ORF">BI308_12065</name>
</gene>
<keyword evidence="3" id="KW-1185">Reference proteome</keyword>
<keyword evidence="1" id="KW-0472">Membrane</keyword>
<protein>
    <submittedName>
        <fullName evidence="2">Uncharacterized protein</fullName>
    </submittedName>
</protein>
<keyword evidence="1" id="KW-1133">Transmembrane helix</keyword>
<comment type="caution">
    <text evidence="2">The sequence shown here is derived from an EMBL/GenBank/DDBJ whole genome shotgun (WGS) entry which is preliminary data.</text>
</comment>
<dbReference type="STRING" id="1925591.BI308_12065"/>
<keyword evidence="1" id="KW-0812">Transmembrane</keyword>
<organism evidence="2 3">
    <name type="scientific">Roseofilum reptotaenium AO1-A</name>
    <dbReference type="NCBI Taxonomy" id="1925591"/>
    <lineage>
        <taxon>Bacteria</taxon>
        <taxon>Bacillati</taxon>
        <taxon>Cyanobacteriota</taxon>
        <taxon>Cyanophyceae</taxon>
        <taxon>Desertifilales</taxon>
        <taxon>Desertifilaceae</taxon>
        <taxon>Roseofilum</taxon>
    </lineage>
</organism>
<dbReference type="Proteomes" id="UP000183940">
    <property type="component" value="Unassembled WGS sequence"/>
</dbReference>
<evidence type="ECO:0000313" key="3">
    <source>
        <dbReference type="Proteomes" id="UP000183940"/>
    </source>
</evidence>
<dbReference type="AlphaFoldDB" id="A0A1L9QRS1"/>
<reference evidence="2" key="1">
    <citation type="submission" date="2016-10" db="EMBL/GenBank/DDBJ databases">
        <title>CRISPR-Cas defence system in Roseofilum reptotaenium: evidence of a bacteriophage-cyanobacterium arms race in the coral black band disease.</title>
        <authorList>
            <person name="Buerger P."/>
            <person name="Wood-Charlson E.M."/>
            <person name="Weynberg K.D."/>
            <person name="Willis B."/>
            <person name="Van Oppen M.J."/>
        </authorList>
    </citation>
    <scope>NUCLEOTIDE SEQUENCE [LARGE SCALE GENOMIC DNA]</scope>
    <source>
        <strain evidence="2">AO1-A</strain>
    </source>
</reference>
<dbReference type="EMBL" id="MLAW01000018">
    <property type="protein sequence ID" value="OJJ25349.1"/>
    <property type="molecule type" value="Genomic_DNA"/>
</dbReference>
<accession>A0A1L9QRS1</accession>